<evidence type="ECO:0000256" key="1">
    <source>
        <dbReference type="SAM" id="MobiDB-lite"/>
    </source>
</evidence>
<evidence type="ECO:0000313" key="2">
    <source>
        <dbReference type="EMBL" id="CDS15977.1"/>
    </source>
</evidence>
<reference evidence="2 3" key="1">
    <citation type="journal article" date="2013" name="Nature">
        <title>The genomes of four tapeworm species reveal adaptations to parasitism.</title>
        <authorList>
            <person name="Tsai I.J."/>
            <person name="Zarowiecki M."/>
            <person name="Holroyd N."/>
            <person name="Garciarrubio A."/>
            <person name="Sanchez-Flores A."/>
            <person name="Brooks K.L."/>
            <person name="Tracey A."/>
            <person name="Bobes R.J."/>
            <person name="Fragoso G."/>
            <person name="Sciutto E."/>
            <person name="Aslett M."/>
            <person name="Beasley H."/>
            <person name="Bennett H.M."/>
            <person name="Cai J."/>
            <person name="Camicia F."/>
            <person name="Clark R."/>
            <person name="Cucher M."/>
            <person name="De Silva N."/>
            <person name="Day T.A."/>
            <person name="Deplazes P."/>
            <person name="Estrada K."/>
            <person name="Fernandez C."/>
            <person name="Holland P.W."/>
            <person name="Hou J."/>
            <person name="Hu S."/>
            <person name="Huckvale T."/>
            <person name="Hung S.S."/>
            <person name="Kamenetzky L."/>
            <person name="Keane J.A."/>
            <person name="Kiss F."/>
            <person name="Koziol U."/>
            <person name="Lambert O."/>
            <person name="Liu K."/>
            <person name="Luo X."/>
            <person name="Luo Y."/>
            <person name="Macchiaroli N."/>
            <person name="Nichol S."/>
            <person name="Paps J."/>
            <person name="Parkinson J."/>
            <person name="Pouchkina-Stantcheva N."/>
            <person name="Riddiford N."/>
            <person name="Rosenzvit M."/>
            <person name="Salinas G."/>
            <person name="Wasmuth J.D."/>
            <person name="Zamanian M."/>
            <person name="Zheng Y."/>
            <person name="Cai X."/>
            <person name="Soberon X."/>
            <person name="Olson P.D."/>
            <person name="Laclette J.P."/>
            <person name="Brehm K."/>
            <person name="Berriman M."/>
            <person name="Garciarrubio A."/>
            <person name="Bobes R.J."/>
            <person name="Fragoso G."/>
            <person name="Sanchez-Flores A."/>
            <person name="Estrada K."/>
            <person name="Cevallos M.A."/>
            <person name="Morett E."/>
            <person name="Gonzalez V."/>
            <person name="Portillo T."/>
            <person name="Ochoa-Leyva A."/>
            <person name="Jose M.V."/>
            <person name="Sciutto E."/>
            <person name="Landa A."/>
            <person name="Jimenez L."/>
            <person name="Valdes V."/>
            <person name="Carrero J.C."/>
            <person name="Larralde C."/>
            <person name="Morales-Montor J."/>
            <person name="Limon-Lason J."/>
            <person name="Soberon X."/>
            <person name="Laclette J.P."/>
        </authorList>
    </citation>
    <scope>NUCLEOTIDE SEQUENCE [LARGE SCALE GENOMIC DNA]</scope>
</reference>
<reference evidence="4" key="3">
    <citation type="submission" date="2020-10" db="UniProtKB">
        <authorList>
            <consortium name="WormBaseParasite"/>
        </authorList>
    </citation>
    <scope>IDENTIFICATION</scope>
</reference>
<name>A0A068WEB9_ECHGR</name>
<gene>
    <name evidence="2" type="ORF">EgrG_000838800</name>
</gene>
<dbReference type="EMBL" id="LK028576">
    <property type="protein sequence ID" value="CDS15977.1"/>
    <property type="molecule type" value="Genomic_DNA"/>
</dbReference>
<accession>A0A068WEB9</accession>
<evidence type="ECO:0000313" key="3">
    <source>
        <dbReference type="Proteomes" id="UP000492820"/>
    </source>
</evidence>
<dbReference type="WBParaSite" id="EgrG_000838800">
    <property type="protein sequence ID" value="EgrG_000838800"/>
    <property type="gene ID" value="EgrG_000838800"/>
</dbReference>
<feature type="compositionally biased region" description="Polar residues" evidence="1">
    <location>
        <begin position="68"/>
        <end position="82"/>
    </location>
</feature>
<evidence type="ECO:0000313" key="4">
    <source>
        <dbReference type="WBParaSite" id="EgrG_000838800"/>
    </source>
</evidence>
<protein>
    <submittedName>
        <fullName evidence="4">40S ribosomal protein S26</fullName>
    </submittedName>
</protein>
<feature type="region of interest" description="Disordered" evidence="1">
    <location>
        <begin position="68"/>
        <end position="91"/>
    </location>
</feature>
<dbReference type="AlphaFoldDB" id="A0A068WEB9"/>
<organism evidence="2">
    <name type="scientific">Echinococcus granulosus</name>
    <name type="common">Hydatid tapeworm</name>
    <dbReference type="NCBI Taxonomy" id="6210"/>
    <lineage>
        <taxon>Eukaryota</taxon>
        <taxon>Metazoa</taxon>
        <taxon>Spiralia</taxon>
        <taxon>Lophotrochozoa</taxon>
        <taxon>Platyhelminthes</taxon>
        <taxon>Cestoda</taxon>
        <taxon>Eucestoda</taxon>
        <taxon>Cyclophyllidea</taxon>
        <taxon>Taeniidae</taxon>
        <taxon>Echinococcus</taxon>
        <taxon>Echinococcus granulosus group</taxon>
    </lineage>
</organism>
<reference evidence="2" key="2">
    <citation type="submission" date="2014-06" db="EMBL/GenBank/DDBJ databases">
        <authorList>
            <person name="Aslett M."/>
        </authorList>
    </citation>
    <scope>NUCLEOTIDE SEQUENCE</scope>
</reference>
<proteinExistence type="predicted"/>
<dbReference type="Proteomes" id="UP000492820">
    <property type="component" value="Unassembled WGS sequence"/>
</dbReference>
<sequence>MPRHKWAEIVEKWALHICVHVRMIKKPRENIASTRKRGEFVSVHHPLLPGHLIDVWTRACACRGQTNPSARRSSCPSPQSPKLITCPGCSG</sequence>